<dbReference type="Pfam" id="PF14048">
    <property type="entry name" value="MBD_C"/>
    <property type="match status" value="1"/>
</dbReference>
<evidence type="ECO:0000259" key="3">
    <source>
        <dbReference type="Pfam" id="PF16564"/>
    </source>
</evidence>
<reference evidence="4 6" key="1">
    <citation type="journal article" date="2005" name="Nature">
        <title>Genome sequence, comparative analysis and haplotype structure of the domestic dog.</title>
        <authorList>
            <consortium name="Broad Sequencing Platform"/>
            <person name="Lindblad-Toh K."/>
            <person name="Wade C.M."/>
            <person name="Mikkelsen T.S."/>
            <person name="Karlsson E.K."/>
            <person name="Jaffe D.B."/>
            <person name="Kamal M."/>
            <person name="Clamp M."/>
            <person name="Chang J.L."/>
            <person name="Kulbokas E.J. III"/>
            <person name="Zody M.C."/>
            <person name="Mauceli E."/>
            <person name="Xie X."/>
            <person name="Breen M."/>
            <person name="Wayne R.K."/>
            <person name="Ostrander E.A."/>
            <person name="Ponting C.P."/>
            <person name="Galibert F."/>
            <person name="Smith D.R."/>
            <person name="DeJong P.J."/>
            <person name="Kirkness E."/>
            <person name="Alvarez P."/>
            <person name="Biagi T."/>
            <person name="Brockman W."/>
            <person name="Butler J."/>
            <person name="Chin C.W."/>
            <person name="Cook A."/>
            <person name="Cuff J."/>
            <person name="Daly M.J."/>
            <person name="DeCaprio D."/>
            <person name="Gnerre S."/>
            <person name="Grabherr M."/>
            <person name="Kellis M."/>
            <person name="Kleber M."/>
            <person name="Bardeleben C."/>
            <person name="Goodstadt L."/>
            <person name="Heger A."/>
            <person name="Hitte C."/>
            <person name="Kim L."/>
            <person name="Koepfli K.P."/>
            <person name="Parker H.G."/>
            <person name="Pollinger J.P."/>
            <person name="Searle S.M."/>
            <person name="Sutter N.B."/>
            <person name="Thomas R."/>
            <person name="Webber C."/>
            <person name="Baldwin J."/>
            <person name="Abebe A."/>
            <person name="Abouelleil A."/>
            <person name="Aftuck L."/>
            <person name="Ait-Zahra M."/>
            <person name="Aldredge T."/>
            <person name="Allen N."/>
            <person name="An P."/>
            <person name="Anderson S."/>
            <person name="Antoine C."/>
            <person name="Arachchi H."/>
            <person name="Aslam A."/>
            <person name="Ayotte L."/>
            <person name="Bachantsang P."/>
            <person name="Barry A."/>
            <person name="Bayul T."/>
            <person name="Benamara M."/>
            <person name="Berlin A."/>
            <person name="Bessette D."/>
            <person name="Blitshteyn B."/>
            <person name="Bloom T."/>
            <person name="Blye J."/>
            <person name="Boguslavskiy L."/>
            <person name="Bonnet C."/>
            <person name="Boukhgalter B."/>
            <person name="Brown A."/>
            <person name="Cahill P."/>
            <person name="Calixte N."/>
            <person name="Camarata J."/>
            <person name="Cheshatsang Y."/>
            <person name="Chu J."/>
            <person name="Citroen M."/>
            <person name="Collymore A."/>
            <person name="Cooke P."/>
            <person name="Dawoe T."/>
            <person name="Daza R."/>
            <person name="Decktor K."/>
            <person name="DeGray S."/>
            <person name="Dhargay N."/>
            <person name="Dooley K."/>
            <person name="Dooley K."/>
            <person name="Dorje P."/>
            <person name="Dorjee K."/>
            <person name="Dorris L."/>
            <person name="Duffey N."/>
            <person name="Dupes A."/>
            <person name="Egbiremolen O."/>
            <person name="Elong R."/>
            <person name="Falk J."/>
            <person name="Farina A."/>
            <person name="Faro S."/>
            <person name="Ferguson D."/>
            <person name="Ferreira P."/>
            <person name="Fisher S."/>
            <person name="FitzGerald M."/>
            <person name="Foley K."/>
            <person name="Foley C."/>
            <person name="Franke A."/>
            <person name="Friedrich D."/>
            <person name="Gage D."/>
            <person name="Garber M."/>
            <person name="Gearin G."/>
            <person name="Giannoukos G."/>
            <person name="Goode T."/>
            <person name="Goyette A."/>
            <person name="Graham J."/>
            <person name="Grandbois E."/>
            <person name="Gyaltsen K."/>
            <person name="Hafez N."/>
            <person name="Hagopian D."/>
            <person name="Hagos B."/>
            <person name="Hall J."/>
            <person name="Healy C."/>
            <person name="Hegarty R."/>
            <person name="Honan T."/>
            <person name="Horn A."/>
            <person name="Houde N."/>
            <person name="Hughes L."/>
            <person name="Hunnicutt L."/>
            <person name="Husby M."/>
            <person name="Jester B."/>
            <person name="Jones C."/>
            <person name="Kamat A."/>
            <person name="Kanga B."/>
            <person name="Kells C."/>
            <person name="Khazanovich D."/>
            <person name="Kieu A.C."/>
            <person name="Kisner P."/>
            <person name="Kumar M."/>
            <person name="Lance K."/>
            <person name="Landers T."/>
            <person name="Lara M."/>
            <person name="Lee W."/>
            <person name="Leger J.P."/>
            <person name="Lennon N."/>
            <person name="Leuper L."/>
            <person name="LeVine S."/>
            <person name="Liu J."/>
            <person name="Liu X."/>
            <person name="Lokyitsang Y."/>
            <person name="Lokyitsang T."/>
            <person name="Lui A."/>
            <person name="Macdonald J."/>
            <person name="Major J."/>
            <person name="Marabella R."/>
            <person name="Maru K."/>
            <person name="Matthews C."/>
            <person name="McDonough S."/>
            <person name="Mehta T."/>
            <person name="Meldrim J."/>
            <person name="Melnikov A."/>
            <person name="Meneus L."/>
            <person name="Mihalev A."/>
            <person name="Mihova T."/>
            <person name="Miller K."/>
            <person name="Mittelman R."/>
            <person name="Mlenga V."/>
            <person name="Mulrain L."/>
            <person name="Munson G."/>
            <person name="Navidi A."/>
            <person name="Naylor J."/>
            <person name="Nguyen T."/>
            <person name="Nguyen N."/>
            <person name="Nguyen C."/>
            <person name="Nguyen T."/>
            <person name="Nicol R."/>
            <person name="Norbu N."/>
            <person name="Norbu C."/>
            <person name="Novod N."/>
            <person name="Nyima T."/>
            <person name="Olandt P."/>
            <person name="O'Neill B."/>
            <person name="O'Neill K."/>
            <person name="Osman S."/>
            <person name="Oyono L."/>
            <person name="Patti C."/>
            <person name="Perrin D."/>
            <person name="Phunkhang P."/>
            <person name="Pierre F."/>
            <person name="Priest M."/>
            <person name="Rachupka A."/>
            <person name="Raghuraman S."/>
            <person name="Rameau R."/>
            <person name="Ray V."/>
            <person name="Raymond C."/>
            <person name="Rege F."/>
            <person name="Rise C."/>
            <person name="Rogers J."/>
            <person name="Rogov P."/>
            <person name="Sahalie J."/>
            <person name="Settipalli S."/>
            <person name="Sharpe T."/>
            <person name="Shea T."/>
            <person name="Sheehan M."/>
            <person name="Sherpa N."/>
            <person name="Shi J."/>
            <person name="Shih D."/>
            <person name="Sloan J."/>
            <person name="Smith C."/>
            <person name="Sparrow T."/>
            <person name="Stalker J."/>
            <person name="Stange-Thomann N."/>
            <person name="Stavropoulos S."/>
            <person name="Stone C."/>
            <person name="Stone S."/>
            <person name="Sykes S."/>
            <person name="Tchuinga P."/>
            <person name="Tenzing P."/>
            <person name="Tesfaye S."/>
            <person name="Thoulutsang D."/>
            <person name="Thoulutsang Y."/>
            <person name="Topham K."/>
            <person name="Topping I."/>
            <person name="Tsamla T."/>
            <person name="Vassiliev H."/>
            <person name="Venkataraman V."/>
            <person name="Vo A."/>
            <person name="Wangchuk T."/>
            <person name="Wangdi T."/>
            <person name="Weiand M."/>
            <person name="Wilkinson J."/>
            <person name="Wilson A."/>
            <person name="Yadav S."/>
            <person name="Yang S."/>
            <person name="Yang X."/>
            <person name="Young G."/>
            <person name="Yu Q."/>
            <person name="Zainoun J."/>
            <person name="Zembek L."/>
            <person name="Zimmer A."/>
            <person name="Lander E.S."/>
        </authorList>
    </citation>
    <scope>NUCLEOTIDE SEQUENCE [LARGE SCALE GENOMIC DNA]</scope>
    <source>
        <strain evidence="4">Boxer</strain>
    </source>
</reference>
<dbReference type="Proteomes" id="UP000694429">
    <property type="component" value="Chromosome 20"/>
</dbReference>
<proteinExistence type="predicted"/>
<dbReference type="Proteomes" id="UP000002254">
    <property type="component" value="Chromosome 20"/>
</dbReference>
<dbReference type="Ensembl" id="ENSCAFT00000049314.3">
    <property type="protein sequence ID" value="ENSCAFP00000039610.2"/>
    <property type="gene ID" value="ENSCAFG00000029073.3"/>
</dbReference>
<evidence type="ECO:0000256" key="1">
    <source>
        <dbReference type="SAM" id="MobiDB-lite"/>
    </source>
</evidence>
<sequence>MEMATNKVVCNGLIFENMRKYTTRTPLLSVSCGTAGGTKTRTSSPRTAGGDHMHAGTLQPSGEAQRGGESEAAVTHFLASHGLLHQEWRHQDNSAAMQEAVSACSPNQPTLGKLKRNMMPQTSEKKRQVHLAKTKRRCHERVALPVRLTSCILKRPVTRITSHPDNEVRYNERERTLEKPQQICAYRRLQGLQACSSEGETLSTLDFINIAQIISLGNAAAGSPLSSSEPSMVPSSARAGMIPGVDLCLLPSICREPVVTPGDIRRQTWRVKDARKRLAEALREDRLAREVERARSQEGHSDN</sequence>
<evidence type="ECO:0000313" key="5">
    <source>
        <dbReference type="Ensembl" id="ENSCAFP00030028325.1"/>
    </source>
</evidence>
<evidence type="ECO:0000259" key="2">
    <source>
        <dbReference type="Pfam" id="PF14048"/>
    </source>
</evidence>
<evidence type="ECO:0000313" key="7">
    <source>
        <dbReference type="Proteomes" id="UP000694429"/>
    </source>
</evidence>
<feature type="domain" description="Methyl-CpG-binding" evidence="3">
    <location>
        <begin position="124"/>
        <end position="194"/>
    </location>
</feature>
<feature type="domain" description="Methyl-CpG binding protein 2/3 C-terminal" evidence="2">
    <location>
        <begin position="199"/>
        <end position="282"/>
    </location>
</feature>
<reference evidence="5" key="2">
    <citation type="submission" date="2019-03" db="EMBL/GenBank/DDBJ databases">
        <authorList>
            <person name="Warren W.C."/>
            <person name="Johnson G.S."/>
        </authorList>
    </citation>
    <scope>NUCLEOTIDE SEQUENCE [LARGE SCALE GENOMIC DNA]</scope>
    <source>
        <strain evidence="5">Basenji</strain>
    </source>
</reference>
<reference evidence="5" key="3">
    <citation type="submission" date="2025-05" db="UniProtKB">
        <authorList>
            <consortium name="Ensembl"/>
        </authorList>
    </citation>
    <scope>IDENTIFICATION</scope>
</reference>
<evidence type="ECO:0000313" key="4">
    <source>
        <dbReference type="Ensembl" id="ENSCAFP00000039610.2"/>
    </source>
</evidence>
<dbReference type="GO" id="GO:0005634">
    <property type="term" value="C:nucleus"/>
    <property type="evidence" value="ECO:0007669"/>
    <property type="project" value="UniProtKB-ARBA"/>
</dbReference>
<accession>A0A8C0NSZ0</accession>
<protein>
    <recommendedName>
        <fullName evidence="8">Methyl-CpG binding domain protein 3 like 1</fullName>
    </recommendedName>
</protein>
<evidence type="ECO:0008006" key="8">
    <source>
        <dbReference type="Google" id="ProtNLM"/>
    </source>
</evidence>
<feature type="compositionally biased region" description="Polar residues" evidence="1">
    <location>
        <begin position="32"/>
        <end position="46"/>
    </location>
</feature>
<gene>
    <name evidence="5" type="primary">LOC100688619</name>
</gene>
<organism evidence="5 7">
    <name type="scientific">Canis lupus familiaris</name>
    <name type="common">Dog</name>
    <name type="synonym">Canis familiaris</name>
    <dbReference type="NCBI Taxonomy" id="9615"/>
    <lineage>
        <taxon>Eukaryota</taxon>
        <taxon>Metazoa</taxon>
        <taxon>Chordata</taxon>
        <taxon>Craniata</taxon>
        <taxon>Vertebrata</taxon>
        <taxon>Euteleostomi</taxon>
        <taxon>Mammalia</taxon>
        <taxon>Eutheria</taxon>
        <taxon>Laurasiatheria</taxon>
        <taxon>Carnivora</taxon>
        <taxon>Caniformia</taxon>
        <taxon>Canidae</taxon>
        <taxon>Canis</taxon>
    </lineage>
</organism>
<dbReference type="InterPro" id="IPR032343">
    <property type="entry name" value="MBD2/MBD3_p55-bd"/>
</dbReference>
<evidence type="ECO:0000313" key="6">
    <source>
        <dbReference type="Proteomes" id="UP000002254"/>
    </source>
</evidence>
<dbReference type="Pfam" id="PF16564">
    <property type="entry name" value="MBDa"/>
    <property type="match status" value="1"/>
</dbReference>
<dbReference type="InterPro" id="IPR025884">
    <property type="entry name" value="MeCpG-bd_2/3_C_dom"/>
</dbReference>
<name>A0A8C0NSZ0_CANLF</name>
<accession>A0A8P0STS3</accession>
<dbReference type="Ensembl" id="ENSCAFT00030032474.1">
    <property type="protein sequence ID" value="ENSCAFP00030028325.1"/>
    <property type="gene ID" value="ENSCAFG00030017635.1"/>
</dbReference>
<feature type="region of interest" description="Disordered" evidence="1">
    <location>
        <begin position="32"/>
        <end position="68"/>
    </location>
</feature>
<dbReference type="AlphaFoldDB" id="A0A8C0NSZ0"/>